<dbReference type="Proteomes" id="UP001187682">
    <property type="component" value="Unassembled WGS sequence"/>
</dbReference>
<dbReference type="PANTHER" id="PTHR21310">
    <property type="entry name" value="AMINOGLYCOSIDE PHOSPHOTRANSFERASE-RELATED-RELATED"/>
    <property type="match status" value="1"/>
</dbReference>
<evidence type="ECO:0000313" key="3">
    <source>
        <dbReference type="EMBL" id="SPO01769.1"/>
    </source>
</evidence>
<name>A0AAE8SUX8_9PEZI</name>
<dbReference type="InterPro" id="IPR051678">
    <property type="entry name" value="AGP_Transferase"/>
</dbReference>
<dbReference type="InterPro" id="IPR002575">
    <property type="entry name" value="Aminoglycoside_PTrfase"/>
</dbReference>
<keyword evidence="1" id="KW-0812">Transmembrane</keyword>
<dbReference type="PANTHER" id="PTHR21310:SF15">
    <property type="entry name" value="AMINOGLYCOSIDE PHOSPHOTRANSFERASE DOMAIN-CONTAINING PROTEIN"/>
    <property type="match status" value="1"/>
</dbReference>
<feature type="domain" description="Aminoglycoside phosphotransferase" evidence="2">
    <location>
        <begin position="202"/>
        <end position="421"/>
    </location>
</feature>
<dbReference type="Pfam" id="PF01636">
    <property type="entry name" value="APH"/>
    <property type="match status" value="1"/>
</dbReference>
<sequence length="566" mass="64072">MFNHLPKPPLPTIRGCGIVVLVLVPAWLVYSSGVPFYKTIFGQREEDEAQVDADGGTADHQAVWKMAWKKGKAKEALGIFMELPFCGEAGHDSDQVDKDEDEDDDELNFSDVEAETDDDSDCDYDEFQSFRPLLAELNTDHLPAFASRIRQQHDPDYNGKPPIVHEPLCGSFNICFPLEFEDVRWIVRFPWNGTEAKWDEISAVALETEARTLRLLETETTIPAPRLYDFCADKDNELNCPYIFMSFIEGVSLYDIWWGGLDGRHSAKTNHWCRRRALEGIASAMKQLRKFSSDKGGSVHFNKEGKLSTTGPMRVLDFNAISDAWKGCDGVPDIQVGFQTVGPFTKPIEAYTCTLRPPSRPSEFAKGVFMLLKLLISWLPTPEDGDQFDLTHPDFDLQNIIVSEEGELRGIIDWDNVAMVPRALGSERYPCWLTKDWDFSTYRYCLPEDRQAGRDDRPGAYKYYRSVYREFMATGCDEASSTELRTKTYDATRVSLVADNLYLAARDPATTDHILLYMVEKIAAVSSADIDLDFFDIVNDLGDGTLVDEIKDALHDAFMSLFTMDL</sequence>
<dbReference type="InterPro" id="IPR011009">
    <property type="entry name" value="Kinase-like_dom_sf"/>
</dbReference>
<evidence type="ECO:0000259" key="2">
    <source>
        <dbReference type="Pfam" id="PF01636"/>
    </source>
</evidence>
<evidence type="ECO:0000256" key="1">
    <source>
        <dbReference type="SAM" id="Phobius"/>
    </source>
</evidence>
<dbReference type="EMBL" id="ONZQ02000005">
    <property type="protein sequence ID" value="SPO01769.1"/>
    <property type="molecule type" value="Genomic_DNA"/>
</dbReference>
<evidence type="ECO:0000313" key="4">
    <source>
        <dbReference type="Proteomes" id="UP001187682"/>
    </source>
</evidence>
<gene>
    <name evidence="3" type="ORF">DNG_04442</name>
</gene>
<proteinExistence type="predicted"/>
<dbReference type="SUPFAM" id="SSF56112">
    <property type="entry name" value="Protein kinase-like (PK-like)"/>
    <property type="match status" value="1"/>
</dbReference>
<keyword evidence="1" id="KW-0472">Membrane</keyword>
<keyword evidence="4" id="KW-1185">Reference proteome</keyword>
<comment type="caution">
    <text evidence="3">The sequence shown here is derived from an EMBL/GenBank/DDBJ whole genome shotgun (WGS) entry which is preliminary data.</text>
</comment>
<dbReference type="AlphaFoldDB" id="A0AAE8SUX8"/>
<accession>A0AAE8SUX8</accession>
<keyword evidence="1" id="KW-1133">Transmembrane helix</keyword>
<protein>
    <recommendedName>
        <fullName evidence="2">Aminoglycoside phosphotransferase domain-containing protein</fullName>
    </recommendedName>
</protein>
<reference evidence="3" key="1">
    <citation type="submission" date="2018-03" db="EMBL/GenBank/DDBJ databases">
        <authorList>
            <person name="Guldener U."/>
        </authorList>
    </citation>
    <scope>NUCLEOTIDE SEQUENCE</scope>
</reference>
<dbReference type="Gene3D" id="3.30.200.20">
    <property type="entry name" value="Phosphorylase Kinase, domain 1"/>
    <property type="match status" value="1"/>
</dbReference>
<organism evidence="3 4">
    <name type="scientific">Cephalotrichum gorgonifer</name>
    <dbReference type="NCBI Taxonomy" id="2041049"/>
    <lineage>
        <taxon>Eukaryota</taxon>
        <taxon>Fungi</taxon>
        <taxon>Dikarya</taxon>
        <taxon>Ascomycota</taxon>
        <taxon>Pezizomycotina</taxon>
        <taxon>Sordariomycetes</taxon>
        <taxon>Hypocreomycetidae</taxon>
        <taxon>Microascales</taxon>
        <taxon>Microascaceae</taxon>
        <taxon>Cephalotrichum</taxon>
    </lineage>
</organism>
<feature type="transmembrane region" description="Helical" evidence="1">
    <location>
        <begin position="12"/>
        <end position="30"/>
    </location>
</feature>